<dbReference type="PANTHER" id="PTHR31650:SF1">
    <property type="entry name" value="WAX ESTER SYNTHASE_DIACYLGLYCEROL ACYLTRANSFERASE 4-RELATED"/>
    <property type="match status" value="1"/>
</dbReference>
<keyword evidence="6 11" id="KW-0808">Transferase</keyword>
<dbReference type="InterPro" id="IPR004255">
    <property type="entry name" value="O-acyltransferase_WSD1_N"/>
</dbReference>
<evidence type="ECO:0000256" key="7">
    <source>
        <dbReference type="ARBA" id="ARBA00022798"/>
    </source>
</evidence>
<evidence type="ECO:0000256" key="4">
    <source>
        <dbReference type="ARBA" id="ARBA00013244"/>
    </source>
</evidence>
<comment type="pathway">
    <text evidence="1 11">Glycerolipid metabolism; triacylglycerol biosynthesis.</text>
</comment>
<organism evidence="14 15">
    <name type="scientific">Baekduia soli</name>
    <dbReference type="NCBI Taxonomy" id="496014"/>
    <lineage>
        <taxon>Bacteria</taxon>
        <taxon>Bacillati</taxon>
        <taxon>Actinomycetota</taxon>
        <taxon>Thermoleophilia</taxon>
        <taxon>Solirubrobacterales</taxon>
        <taxon>Baekduiaceae</taxon>
        <taxon>Baekduia</taxon>
    </lineage>
</organism>
<evidence type="ECO:0000259" key="12">
    <source>
        <dbReference type="Pfam" id="PF03007"/>
    </source>
</evidence>
<evidence type="ECO:0000256" key="5">
    <source>
        <dbReference type="ARBA" id="ARBA00022516"/>
    </source>
</evidence>
<gene>
    <name evidence="14" type="ORF">FSW04_16945</name>
</gene>
<dbReference type="GO" id="GO:0004144">
    <property type="term" value="F:diacylglycerol O-acyltransferase activity"/>
    <property type="evidence" value="ECO:0007669"/>
    <property type="project" value="UniProtKB-EC"/>
</dbReference>
<dbReference type="EC" id="2.3.1.20" evidence="4 11"/>
<dbReference type="Pfam" id="PF06974">
    <property type="entry name" value="WS_DGAT_C"/>
    <property type="match status" value="1"/>
</dbReference>
<evidence type="ECO:0000256" key="3">
    <source>
        <dbReference type="ARBA" id="ARBA00009587"/>
    </source>
</evidence>
<comment type="similarity">
    <text evidence="3 11">Belongs to the long-chain O-acyltransferase family.</text>
</comment>
<dbReference type="GO" id="GO:0005886">
    <property type="term" value="C:plasma membrane"/>
    <property type="evidence" value="ECO:0007669"/>
    <property type="project" value="TreeGrafter"/>
</dbReference>
<feature type="domain" description="O-acyltransferase WSD1-like N-terminal" evidence="12">
    <location>
        <begin position="73"/>
        <end position="338"/>
    </location>
</feature>
<name>A0A5B8U7L1_9ACTN</name>
<evidence type="ECO:0000256" key="6">
    <source>
        <dbReference type="ARBA" id="ARBA00022679"/>
    </source>
</evidence>
<evidence type="ECO:0000256" key="9">
    <source>
        <dbReference type="ARBA" id="ARBA00023315"/>
    </source>
</evidence>
<keyword evidence="8 11" id="KW-0443">Lipid metabolism</keyword>
<evidence type="ECO:0000313" key="14">
    <source>
        <dbReference type="EMBL" id="QEC49096.1"/>
    </source>
</evidence>
<dbReference type="AlphaFoldDB" id="A0A5B8U7L1"/>
<dbReference type="Pfam" id="PF03007">
    <property type="entry name" value="WS_DGAT_cat"/>
    <property type="match status" value="1"/>
</dbReference>
<dbReference type="InterPro" id="IPR023213">
    <property type="entry name" value="CAT-like_dom_sf"/>
</dbReference>
<dbReference type="EMBL" id="CP042430">
    <property type="protein sequence ID" value="QEC49096.1"/>
    <property type="molecule type" value="Genomic_DNA"/>
</dbReference>
<dbReference type="Proteomes" id="UP000321805">
    <property type="component" value="Chromosome"/>
</dbReference>
<dbReference type="GO" id="GO:0019432">
    <property type="term" value="P:triglyceride biosynthetic process"/>
    <property type="evidence" value="ECO:0007669"/>
    <property type="project" value="UniProtKB-UniPathway"/>
</dbReference>
<proteinExistence type="inferred from homology"/>
<keyword evidence="15" id="KW-1185">Reference proteome</keyword>
<protein>
    <recommendedName>
        <fullName evidence="4 11">Diacylglycerol O-acyltransferase</fullName>
        <ecNumber evidence="4 11">2.3.1.20</ecNumber>
    </recommendedName>
</protein>
<dbReference type="GO" id="GO:0001666">
    <property type="term" value="P:response to hypoxia"/>
    <property type="evidence" value="ECO:0007669"/>
    <property type="project" value="TreeGrafter"/>
</dbReference>
<dbReference type="GO" id="GO:0006071">
    <property type="term" value="P:glycerol metabolic process"/>
    <property type="evidence" value="ECO:0007669"/>
    <property type="project" value="UniProtKB-KW"/>
</dbReference>
<evidence type="ECO:0000256" key="1">
    <source>
        <dbReference type="ARBA" id="ARBA00004771"/>
    </source>
</evidence>
<comment type="pathway">
    <text evidence="2">Lipid metabolism.</text>
</comment>
<dbReference type="SUPFAM" id="SSF52777">
    <property type="entry name" value="CoA-dependent acyltransferases"/>
    <property type="match status" value="2"/>
</dbReference>
<evidence type="ECO:0000256" key="8">
    <source>
        <dbReference type="ARBA" id="ARBA00023098"/>
    </source>
</evidence>
<evidence type="ECO:0000256" key="2">
    <source>
        <dbReference type="ARBA" id="ARBA00005189"/>
    </source>
</evidence>
<dbReference type="Gene3D" id="3.30.559.10">
    <property type="entry name" value="Chloramphenicol acetyltransferase-like domain"/>
    <property type="match status" value="1"/>
</dbReference>
<dbReference type="GO" id="GO:0051701">
    <property type="term" value="P:biological process involved in interaction with host"/>
    <property type="evidence" value="ECO:0007669"/>
    <property type="project" value="TreeGrafter"/>
</dbReference>
<evidence type="ECO:0000313" key="15">
    <source>
        <dbReference type="Proteomes" id="UP000321805"/>
    </source>
</evidence>
<reference evidence="14 15" key="1">
    <citation type="journal article" date="2018" name="J. Microbiol.">
        <title>Baekduia soli gen. nov., sp. nov., a novel bacterium isolated from the soil of Baekdu Mountain and proposal of a novel family name, Baekduiaceae fam. nov.</title>
        <authorList>
            <person name="An D.S."/>
            <person name="Siddiqi M.Z."/>
            <person name="Kim K.H."/>
            <person name="Yu H.S."/>
            <person name="Im W.T."/>
        </authorList>
    </citation>
    <scope>NUCLEOTIDE SEQUENCE [LARGE SCALE GENOMIC DNA]</scope>
    <source>
        <strain evidence="14 15">BR7-21</strain>
    </source>
</reference>
<dbReference type="GO" id="GO:0071731">
    <property type="term" value="P:response to nitric oxide"/>
    <property type="evidence" value="ECO:0007669"/>
    <property type="project" value="TreeGrafter"/>
</dbReference>
<comment type="catalytic activity">
    <reaction evidence="10 11">
        <text>an acyl-CoA + a 1,2-diacyl-sn-glycerol = a triacyl-sn-glycerol + CoA</text>
        <dbReference type="Rhea" id="RHEA:10868"/>
        <dbReference type="ChEBI" id="CHEBI:17815"/>
        <dbReference type="ChEBI" id="CHEBI:57287"/>
        <dbReference type="ChEBI" id="CHEBI:58342"/>
        <dbReference type="ChEBI" id="CHEBI:64615"/>
        <dbReference type="EC" id="2.3.1.20"/>
    </reaction>
</comment>
<evidence type="ECO:0000259" key="13">
    <source>
        <dbReference type="Pfam" id="PF06974"/>
    </source>
</evidence>
<dbReference type="PANTHER" id="PTHR31650">
    <property type="entry name" value="O-ACYLTRANSFERASE (WSD1-LIKE) FAMILY PROTEIN"/>
    <property type="match status" value="1"/>
</dbReference>
<keyword evidence="7 11" id="KW-0319">Glycerol metabolism</keyword>
<evidence type="ECO:0000256" key="11">
    <source>
        <dbReference type="RuleBase" id="RU361241"/>
    </source>
</evidence>
<dbReference type="InterPro" id="IPR045034">
    <property type="entry name" value="O-acyltransferase_WSD1-like"/>
</dbReference>
<sequence length="547" mass="59248">MRAKVSGSLRSISGLRIREGGGGDLPVVRQPYTLCSRSSSVLCNPVRKPGGRPRRRLAVLRPECEHRPVPSRLTALDTSFLHLEDGGAHMHVAAVMTFDGTPPGYDELVGAIEARLHLVPRYRQRLAFVPLGQGRPRWVDDPHFNARYHIRHTALPSPGSHEELKRLAARVFGQRLDRGRPLWELWLVEGLDGDRFALLSKTHHALVDGVSGVDIVSVLFDTDPDPAPTAPTGSPWLPRPVPTGTELLAEALLERGTVPGEALRGLRALTRAPRQATRNVAGGLAGIGAMAWAGLQPAPRSPLNVPIGPHRRYTWVDADLRRFKAVKTQLHGTVNDVVLTAVALALGRWMRGRGEPTDGITLKAMVPVSVRATDERGALGNRVAAMWAPLPVGVADPIACFNEIHHAMAGLKESGQAVGAEALTQLADFAPPTIMSQAARLQARQRYFNLVVTNVPGPQIELFLLGRPLRGLYPVVPLAQRQALGIAIMSYHGRLGFGLLADFDALPDLDDIAGHLERAIDDLARITHADDRAGRTGSRTAPTRVPS</sequence>
<accession>A0A5B8U7L1</accession>
<dbReference type="OrthoDB" id="9810950at2"/>
<evidence type="ECO:0000256" key="10">
    <source>
        <dbReference type="ARBA" id="ARBA00048109"/>
    </source>
</evidence>
<keyword evidence="9 11" id="KW-0012">Acyltransferase</keyword>
<dbReference type="InterPro" id="IPR014292">
    <property type="entry name" value="Acyl_transf_WS/DGAT"/>
</dbReference>
<dbReference type="NCBIfam" id="TIGR02946">
    <property type="entry name" value="acyl_WS_DGAT"/>
    <property type="match status" value="1"/>
</dbReference>
<dbReference type="InterPro" id="IPR009721">
    <property type="entry name" value="O-acyltransferase_WSD1_C"/>
</dbReference>
<dbReference type="KEGG" id="bsol:FSW04_16945"/>
<dbReference type="UniPathway" id="UPA00282"/>
<keyword evidence="5 11" id="KW-0444">Lipid biosynthesis</keyword>
<feature type="domain" description="O-acyltransferase WSD1 C-terminal" evidence="13">
    <location>
        <begin position="380"/>
        <end position="523"/>
    </location>
</feature>